<dbReference type="GO" id="GO:0009236">
    <property type="term" value="P:cobalamin biosynthetic process"/>
    <property type="evidence" value="ECO:0007669"/>
    <property type="project" value="UniProtKB-UniPathway"/>
</dbReference>
<proteinExistence type="predicted"/>
<comment type="pathway">
    <text evidence="1">Cofactor biosynthesis; adenosylcobalamin biosynthesis.</text>
</comment>
<evidence type="ECO:0000313" key="7">
    <source>
        <dbReference type="EMBL" id="SEP99676.1"/>
    </source>
</evidence>
<dbReference type="InterPro" id="IPR029063">
    <property type="entry name" value="SAM-dependent_MTases_sf"/>
</dbReference>
<dbReference type="UniPathway" id="UPA00148"/>
<dbReference type="NCBIfam" id="TIGR02469">
    <property type="entry name" value="CbiT"/>
    <property type="match status" value="1"/>
</dbReference>
<dbReference type="STRING" id="89093.SAMN04488558_10414"/>
<dbReference type="GO" id="GO:0005737">
    <property type="term" value="C:cytoplasm"/>
    <property type="evidence" value="ECO:0007669"/>
    <property type="project" value="InterPro"/>
</dbReference>
<keyword evidence="5" id="KW-0949">S-adenosyl-L-methionine</keyword>
<reference evidence="7 8" key="1">
    <citation type="submission" date="2016-10" db="EMBL/GenBank/DDBJ databases">
        <authorList>
            <person name="de Groot N.N."/>
        </authorList>
    </citation>
    <scope>NUCLEOTIDE SEQUENCE [LARGE SCALE GENOMIC DNA]</scope>
    <source>
        <strain evidence="7 8">DSM 15695</strain>
    </source>
</reference>
<evidence type="ECO:0000256" key="2">
    <source>
        <dbReference type="ARBA" id="ARBA00022573"/>
    </source>
</evidence>
<protein>
    <recommendedName>
        <fullName evidence="6">Glucose-inhibited division protein B</fullName>
    </recommendedName>
</protein>
<dbReference type="EMBL" id="FOEN01000004">
    <property type="protein sequence ID" value="SEP99676.1"/>
    <property type="molecule type" value="Genomic_DNA"/>
</dbReference>
<evidence type="ECO:0000256" key="6">
    <source>
        <dbReference type="ARBA" id="ARBA00031818"/>
    </source>
</evidence>
<dbReference type="Gene3D" id="3.40.50.150">
    <property type="entry name" value="Vaccinia Virus protein VP39"/>
    <property type="match status" value="1"/>
</dbReference>
<keyword evidence="2" id="KW-0169">Cobalamin biosynthesis</keyword>
<dbReference type="InterPro" id="IPR050714">
    <property type="entry name" value="Cobalamin_biosynth_MTase"/>
</dbReference>
<dbReference type="AlphaFoldDB" id="A0A1H9CEQ7"/>
<keyword evidence="4 7" id="KW-0808">Transferase</keyword>
<evidence type="ECO:0000256" key="5">
    <source>
        <dbReference type="ARBA" id="ARBA00022691"/>
    </source>
</evidence>
<name>A0A1H9CEQ7_9LACT</name>
<evidence type="ECO:0000313" key="8">
    <source>
        <dbReference type="Proteomes" id="UP000198833"/>
    </source>
</evidence>
<dbReference type="NCBIfam" id="NF006138">
    <property type="entry name" value="PRK08287.1"/>
    <property type="match status" value="1"/>
</dbReference>
<sequence length="190" mass="21376">MKDSEFLRDRVPMTKEAIRAISIDKLEVHKAKRFLDIGAGTGSISLQIASMYPDIEVIAIENKLLASQLIQKNCEHLKINNVKIIQEKAPINKPLGKFQAIFIGGNGGNLSEIIEWIDELMDVNSNLVLNFILQEHALEAEYLLKEKGWKEVEMISVSVSDWTQLGSGHYFKPQNTTLILSAKKGENNEK</sequence>
<gene>
    <name evidence="7" type="ORF">SAMN04488558_10414</name>
</gene>
<evidence type="ECO:0000256" key="1">
    <source>
        <dbReference type="ARBA" id="ARBA00004953"/>
    </source>
</evidence>
<dbReference type="Pfam" id="PF02527">
    <property type="entry name" value="GidB"/>
    <property type="match status" value="1"/>
</dbReference>
<dbReference type="OrthoDB" id="9780707at2"/>
<evidence type="ECO:0000256" key="4">
    <source>
        <dbReference type="ARBA" id="ARBA00022679"/>
    </source>
</evidence>
<dbReference type="SUPFAM" id="SSF53335">
    <property type="entry name" value="S-adenosyl-L-methionine-dependent methyltransferases"/>
    <property type="match status" value="1"/>
</dbReference>
<dbReference type="RefSeq" id="WP_092571101.1">
    <property type="nucleotide sequence ID" value="NZ_FOEN01000004.1"/>
</dbReference>
<dbReference type="GO" id="GO:0008649">
    <property type="term" value="F:rRNA methyltransferase activity"/>
    <property type="evidence" value="ECO:0007669"/>
    <property type="project" value="InterPro"/>
</dbReference>
<dbReference type="InterPro" id="IPR014008">
    <property type="entry name" value="Cbl_synth_MTase_CbiT"/>
</dbReference>
<accession>A0A1H9CEQ7</accession>
<dbReference type="PANTHER" id="PTHR43182">
    <property type="entry name" value="COBALT-PRECORRIN-6B C(15)-METHYLTRANSFERASE (DECARBOXYLATING)"/>
    <property type="match status" value="1"/>
</dbReference>
<dbReference type="Proteomes" id="UP000198833">
    <property type="component" value="Unassembled WGS sequence"/>
</dbReference>
<keyword evidence="8" id="KW-1185">Reference proteome</keyword>
<dbReference type="CDD" id="cd02440">
    <property type="entry name" value="AdoMet_MTases"/>
    <property type="match status" value="1"/>
</dbReference>
<keyword evidence="3 7" id="KW-0489">Methyltransferase</keyword>
<dbReference type="GO" id="GO:0008276">
    <property type="term" value="F:protein methyltransferase activity"/>
    <property type="evidence" value="ECO:0007669"/>
    <property type="project" value="InterPro"/>
</dbReference>
<evidence type="ECO:0000256" key="3">
    <source>
        <dbReference type="ARBA" id="ARBA00022603"/>
    </source>
</evidence>
<dbReference type="PANTHER" id="PTHR43182:SF1">
    <property type="entry name" value="COBALT-PRECORRIN-7 C(5)-METHYLTRANSFERASE"/>
    <property type="match status" value="1"/>
</dbReference>
<dbReference type="InterPro" id="IPR003682">
    <property type="entry name" value="rRNA_ssu_MeTfrase_G"/>
</dbReference>
<organism evidence="7 8">
    <name type="scientific">Ignavigranum ruoffiae</name>
    <dbReference type="NCBI Taxonomy" id="89093"/>
    <lineage>
        <taxon>Bacteria</taxon>
        <taxon>Bacillati</taxon>
        <taxon>Bacillota</taxon>
        <taxon>Bacilli</taxon>
        <taxon>Lactobacillales</taxon>
        <taxon>Aerococcaceae</taxon>
        <taxon>Ignavigranum</taxon>
    </lineage>
</organism>